<evidence type="ECO:0000313" key="4">
    <source>
        <dbReference type="EMBL" id="BCB81037.1"/>
    </source>
</evidence>
<dbReference type="InterPro" id="IPR045155">
    <property type="entry name" value="Beta-lactam_cat"/>
</dbReference>
<keyword evidence="5" id="KW-1185">Reference proteome</keyword>
<feature type="chain" id="PRO_5026045056" description="Beta-lactamase class A catalytic domain-containing protein" evidence="2">
    <location>
        <begin position="23"/>
        <end position="309"/>
    </location>
</feature>
<dbReference type="EMBL" id="AP022870">
    <property type="protein sequence ID" value="BCB81037.1"/>
    <property type="molecule type" value="Genomic_DNA"/>
</dbReference>
<gene>
    <name evidence="4" type="ORF">Pflav_074470</name>
</gene>
<proteinExistence type="predicted"/>
<protein>
    <recommendedName>
        <fullName evidence="3">Beta-lactamase class A catalytic domain-containing protein</fullName>
    </recommendedName>
</protein>
<dbReference type="Gene3D" id="3.40.710.10">
    <property type="entry name" value="DD-peptidase/beta-lactamase superfamily"/>
    <property type="match status" value="1"/>
</dbReference>
<dbReference type="Proteomes" id="UP000502508">
    <property type="component" value="Chromosome"/>
</dbReference>
<evidence type="ECO:0000313" key="5">
    <source>
        <dbReference type="Proteomes" id="UP000502508"/>
    </source>
</evidence>
<evidence type="ECO:0000256" key="2">
    <source>
        <dbReference type="SAM" id="SignalP"/>
    </source>
</evidence>
<sequence length="309" mass="32641">MRFRAMVLAVATLLIGAVALFAAPAVFARRGDDPATPAANGAGAGGAVPSPSATLPRSASPSASPEAPVPTLAAGPVEVSVDGFAAWALLDRQTGAIAGSDNMTATSSTESMIKIWLVADYLRRTPEPSTERLAQASAAIRDSDNDAAQSLYLAGGGDEVVQRMISMCGMTETSIGRSGWWSYTQMSPRDAVRLGECVKNGTAAGPKWTAWVLNEMTLVRGTTATKDQHEKSAGGRWGIIDGLPDEIVQQGVAIKNGWTSIWADGNWHVNCLAVADDWVLAIMLRYPAEHGLDYGANVCRTITEQLVRR</sequence>
<feature type="signal peptide" evidence="2">
    <location>
        <begin position="1"/>
        <end position="22"/>
    </location>
</feature>
<dbReference type="Pfam" id="PF13354">
    <property type="entry name" value="Beta-lactamase2"/>
    <property type="match status" value="1"/>
</dbReference>
<dbReference type="AlphaFoldDB" id="A0A6F8Y4Q1"/>
<dbReference type="GO" id="GO:0030655">
    <property type="term" value="P:beta-lactam antibiotic catabolic process"/>
    <property type="evidence" value="ECO:0007669"/>
    <property type="project" value="InterPro"/>
</dbReference>
<feature type="domain" description="Beta-lactamase class A catalytic" evidence="3">
    <location>
        <begin position="136"/>
        <end position="216"/>
    </location>
</feature>
<dbReference type="RefSeq" id="WP_173041020.1">
    <property type="nucleotide sequence ID" value="NZ_AP022870.1"/>
</dbReference>
<dbReference type="GO" id="GO:0008800">
    <property type="term" value="F:beta-lactamase activity"/>
    <property type="evidence" value="ECO:0007669"/>
    <property type="project" value="InterPro"/>
</dbReference>
<evidence type="ECO:0000259" key="3">
    <source>
        <dbReference type="Pfam" id="PF13354"/>
    </source>
</evidence>
<keyword evidence="2" id="KW-0732">Signal</keyword>
<reference evidence="4 5" key="2">
    <citation type="submission" date="2020-03" db="EMBL/GenBank/DDBJ databases">
        <authorList>
            <person name="Ichikawa N."/>
            <person name="Kimura A."/>
            <person name="Kitahashi Y."/>
            <person name="Uohara A."/>
        </authorList>
    </citation>
    <scope>NUCLEOTIDE SEQUENCE [LARGE SCALE GENOMIC DNA]</scope>
    <source>
        <strain evidence="4 5">NBRC 107702</strain>
    </source>
</reference>
<accession>A0A6F8Y4Q1</accession>
<evidence type="ECO:0000256" key="1">
    <source>
        <dbReference type="SAM" id="MobiDB-lite"/>
    </source>
</evidence>
<reference evidence="4 5" key="1">
    <citation type="submission" date="2020-03" db="EMBL/GenBank/DDBJ databases">
        <title>Whole genome shotgun sequence of Phytohabitans flavus NBRC 107702.</title>
        <authorList>
            <person name="Komaki H."/>
            <person name="Tamura T."/>
        </authorList>
    </citation>
    <scope>NUCLEOTIDE SEQUENCE [LARGE SCALE GENOMIC DNA]</scope>
    <source>
        <strain evidence="4 5">NBRC 107702</strain>
    </source>
</reference>
<dbReference type="KEGG" id="pfla:Pflav_074470"/>
<dbReference type="InterPro" id="IPR012338">
    <property type="entry name" value="Beta-lactam/transpept-like"/>
</dbReference>
<organism evidence="4 5">
    <name type="scientific">Phytohabitans flavus</name>
    <dbReference type="NCBI Taxonomy" id="1076124"/>
    <lineage>
        <taxon>Bacteria</taxon>
        <taxon>Bacillati</taxon>
        <taxon>Actinomycetota</taxon>
        <taxon>Actinomycetes</taxon>
        <taxon>Micromonosporales</taxon>
        <taxon>Micromonosporaceae</taxon>
    </lineage>
</organism>
<name>A0A6F8Y4Q1_9ACTN</name>
<feature type="region of interest" description="Disordered" evidence="1">
    <location>
        <begin position="37"/>
        <end position="69"/>
    </location>
</feature>
<dbReference type="SUPFAM" id="SSF56601">
    <property type="entry name" value="beta-lactamase/transpeptidase-like"/>
    <property type="match status" value="1"/>
</dbReference>